<evidence type="ECO:0000256" key="3">
    <source>
        <dbReference type="ARBA" id="ARBA00022478"/>
    </source>
</evidence>
<evidence type="ECO:0000256" key="4">
    <source>
        <dbReference type="ARBA" id="ARBA00023163"/>
    </source>
</evidence>
<dbReference type="PANTHER" id="PTHR14440">
    <property type="entry name" value="DNA-DIRECTED RNA POLYMERASE I SUBUNIT RPA49"/>
    <property type="match status" value="1"/>
</dbReference>
<name>F4QE69_CACFS</name>
<dbReference type="GO" id="GO:0006351">
    <property type="term" value="P:DNA-templated transcription"/>
    <property type="evidence" value="ECO:0007669"/>
    <property type="project" value="InterPro"/>
</dbReference>
<keyword evidence="7" id="KW-1185">Reference proteome</keyword>
<dbReference type="InterPro" id="IPR009668">
    <property type="entry name" value="RNA_pol-assoc_fac_A49-like"/>
</dbReference>
<evidence type="ECO:0000256" key="5">
    <source>
        <dbReference type="ARBA" id="ARBA00023242"/>
    </source>
</evidence>
<comment type="similarity">
    <text evidence="2">Belongs to the eukaryotic RPA49/POLR1E RNA polymerase subunit family.</text>
</comment>
<protein>
    <submittedName>
        <fullName evidence="6">RNA polymerase I subunit</fullName>
    </submittedName>
</protein>
<accession>F4QE69</accession>
<dbReference type="OMA" id="ETNAYPH"/>
<dbReference type="GO" id="GO:0005730">
    <property type="term" value="C:nucleolus"/>
    <property type="evidence" value="ECO:0007669"/>
    <property type="project" value="UniProtKB-SubCell"/>
</dbReference>
<evidence type="ECO:0000313" key="7">
    <source>
        <dbReference type="Proteomes" id="UP000007797"/>
    </source>
</evidence>
<keyword evidence="3" id="KW-0240">DNA-directed RNA polymerase</keyword>
<dbReference type="Proteomes" id="UP000007797">
    <property type="component" value="Unassembled WGS sequence"/>
</dbReference>
<dbReference type="OrthoDB" id="532500at2759"/>
<comment type="subcellular location">
    <subcellularLocation>
        <location evidence="1">Nucleus</location>
        <location evidence="1">Nucleolus</location>
    </subcellularLocation>
</comment>
<proteinExistence type="inferred from homology"/>
<dbReference type="RefSeq" id="XP_004350724.1">
    <property type="nucleotide sequence ID" value="XM_004350673.1"/>
</dbReference>
<sequence>MAPSTNDKRQLSFQVKEDSGDCSPCVLNFHGGLPSLNFLEDKDTSFQSLNNRAKKIYVICRYNETTGKVQVVPIDEILQVNQSINDYEEKFDTVDRSTMSYLDKEKSLANSFGSRITKKTIHKTESENLGSLDSSKTKQMADNVKNELVSQGASMEDQTTDLPQYNLEATEAKDIYAIEILLPFDVYSELDVSDSMAFCKDKSTIPETLPSYVKQKIEKISGIEDNEDKEHACKILLIIYYMSLMAKARKGKDIFTVLSENGVPRETKHYLLNNFCTKVSKTKNTMSSFQTNKLYNFVAILSLHLDGFYSRSESINELAKALGIEPHILTKHYQRVGCTTIRDPQRKSFIDFRLKAPLKITEEVRQFKKKKF</sequence>
<dbReference type="Pfam" id="PF06870">
    <property type="entry name" value="RNA_pol_I_A49"/>
    <property type="match status" value="1"/>
</dbReference>
<reference evidence="7" key="1">
    <citation type="journal article" date="2011" name="Genome Res.">
        <title>Phylogeny-wide analysis of social amoeba genomes highlights ancient origins for complex intercellular communication.</title>
        <authorList>
            <person name="Heidel A.J."/>
            <person name="Lawal H.M."/>
            <person name="Felder M."/>
            <person name="Schilde C."/>
            <person name="Helps N.R."/>
            <person name="Tunggal B."/>
            <person name="Rivero F."/>
            <person name="John U."/>
            <person name="Schleicher M."/>
            <person name="Eichinger L."/>
            <person name="Platzer M."/>
            <person name="Noegel A.A."/>
            <person name="Schaap P."/>
            <person name="Gloeckner G."/>
        </authorList>
    </citation>
    <scope>NUCLEOTIDE SEQUENCE [LARGE SCALE GENOMIC DNA]</scope>
    <source>
        <strain evidence="7">SH3</strain>
    </source>
</reference>
<gene>
    <name evidence="6" type="primary">rpa49</name>
    <name evidence="6" type="ORF">DFA_11778</name>
</gene>
<dbReference type="AlphaFoldDB" id="F4QE69"/>
<dbReference type="KEGG" id="dfa:DFA_11778"/>
<evidence type="ECO:0000256" key="1">
    <source>
        <dbReference type="ARBA" id="ARBA00004604"/>
    </source>
</evidence>
<keyword evidence="5" id="KW-0539">Nucleus</keyword>
<evidence type="ECO:0000256" key="2">
    <source>
        <dbReference type="ARBA" id="ARBA00009430"/>
    </source>
</evidence>
<dbReference type="GO" id="GO:0003677">
    <property type="term" value="F:DNA binding"/>
    <property type="evidence" value="ECO:0007669"/>
    <property type="project" value="InterPro"/>
</dbReference>
<dbReference type="STRING" id="1054147.F4QE69"/>
<dbReference type="GO" id="GO:0000428">
    <property type="term" value="C:DNA-directed RNA polymerase complex"/>
    <property type="evidence" value="ECO:0007669"/>
    <property type="project" value="UniProtKB-KW"/>
</dbReference>
<keyword evidence="4" id="KW-0804">Transcription</keyword>
<dbReference type="GeneID" id="14865877"/>
<evidence type="ECO:0000313" key="6">
    <source>
        <dbReference type="EMBL" id="EGG14016.1"/>
    </source>
</evidence>
<organism evidence="6 7">
    <name type="scientific">Cavenderia fasciculata</name>
    <name type="common">Slime mold</name>
    <name type="synonym">Dictyostelium fasciculatum</name>
    <dbReference type="NCBI Taxonomy" id="261658"/>
    <lineage>
        <taxon>Eukaryota</taxon>
        <taxon>Amoebozoa</taxon>
        <taxon>Evosea</taxon>
        <taxon>Eumycetozoa</taxon>
        <taxon>Dictyostelia</taxon>
        <taxon>Acytosteliales</taxon>
        <taxon>Cavenderiaceae</taxon>
        <taxon>Cavenderia</taxon>
    </lineage>
</organism>
<dbReference type="EMBL" id="GL883029">
    <property type="protein sequence ID" value="EGG14016.1"/>
    <property type="molecule type" value="Genomic_DNA"/>
</dbReference>